<evidence type="ECO:0000313" key="1">
    <source>
        <dbReference type="EMBL" id="KAF9737166.1"/>
    </source>
</evidence>
<evidence type="ECO:0000313" key="2">
    <source>
        <dbReference type="Proteomes" id="UP000756921"/>
    </source>
</evidence>
<sequence length="133" mass="13682">MMGSRDGCAAKWHETSCLCSGGRGSQSAWEANFCGRVSCLWRRSGQAAASARASWCRGRCIGKGGGEWTGTGLGGVVVPGSCDCAGALGLSRGGGEMRGGEGARLAGRSRGAIAGSRVQRSTKQDRTAGRRWI</sequence>
<reference evidence="1" key="1">
    <citation type="journal article" date="2020" name="Mol. Plant Microbe Interact.">
        <title>Genome Sequence of the Biocontrol Agent Coniothyrium minitans strain Conio (IMI 134523).</title>
        <authorList>
            <person name="Patel D."/>
            <person name="Shittu T.A."/>
            <person name="Baroncelli R."/>
            <person name="Muthumeenakshi S."/>
            <person name="Osborne T.H."/>
            <person name="Janganan T.K."/>
            <person name="Sreenivasaprasad S."/>
        </authorList>
    </citation>
    <scope>NUCLEOTIDE SEQUENCE</scope>
    <source>
        <strain evidence="1">Conio</strain>
    </source>
</reference>
<dbReference type="Proteomes" id="UP000756921">
    <property type="component" value="Unassembled WGS sequence"/>
</dbReference>
<protein>
    <submittedName>
        <fullName evidence="1">Uncharacterized protein</fullName>
    </submittedName>
</protein>
<dbReference type="AlphaFoldDB" id="A0A9P6GK68"/>
<accession>A0A9P6GK68</accession>
<proteinExistence type="predicted"/>
<dbReference type="EMBL" id="WJXW01000004">
    <property type="protein sequence ID" value="KAF9737166.1"/>
    <property type="molecule type" value="Genomic_DNA"/>
</dbReference>
<organism evidence="1 2">
    <name type="scientific">Paraphaeosphaeria minitans</name>
    <dbReference type="NCBI Taxonomy" id="565426"/>
    <lineage>
        <taxon>Eukaryota</taxon>
        <taxon>Fungi</taxon>
        <taxon>Dikarya</taxon>
        <taxon>Ascomycota</taxon>
        <taxon>Pezizomycotina</taxon>
        <taxon>Dothideomycetes</taxon>
        <taxon>Pleosporomycetidae</taxon>
        <taxon>Pleosporales</taxon>
        <taxon>Massarineae</taxon>
        <taxon>Didymosphaeriaceae</taxon>
        <taxon>Paraphaeosphaeria</taxon>
    </lineage>
</organism>
<name>A0A9P6GK68_9PLEO</name>
<comment type="caution">
    <text evidence="1">The sequence shown here is derived from an EMBL/GenBank/DDBJ whole genome shotgun (WGS) entry which is preliminary data.</text>
</comment>
<gene>
    <name evidence="1" type="ORF">PMIN01_04945</name>
</gene>
<keyword evidence="2" id="KW-1185">Reference proteome</keyword>